<evidence type="ECO:0000313" key="2">
    <source>
        <dbReference type="Proteomes" id="UP000824469"/>
    </source>
</evidence>
<keyword evidence="2" id="KW-1185">Reference proteome</keyword>
<gene>
    <name evidence="1" type="ORF">KI387_024761</name>
</gene>
<feature type="non-terminal residue" evidence="1">
    <location>
        <position position="1"/>
    </location>
</feature>
<organism evidence="1 2">
    <name type="scientific">Taxus chinensis</name>
    <name type="common">Chinese yew</name>
    <name type="synonym">Taxus wallichiana var. chinensis</name>
    <dbReference type="NCBI Taxonomy" id="29808"/>
    <lineage>
        <taxon>Eukaryota</taxon>
        <taxon>Viridiplantae</taxon>
        <taxon>Streptophyta</taxon>
        <taxon>Embryophyta</taxon>
        <taxon>Tracheophyta</taxon>
        <taxon>Spermatophyta</taxon>
        <taxon>Pinopsida</taxon>
        <taxon>Pinidae</taxon>
        <taxon>Conifers II</taxon>
        <taxon>Cupressales</taxon>
        <taxon>Taxaceae</taxon>
        <taxon>Taxus</taxon>
    </lineage>
</organism>
<sequence length="75" mass="8651">IRKQAYITGHTVPKANLDVLDKLIATRHDLAQGDLGRMYHDLYVRKEKYPWCALFTIKGGRHLSETEYQLPIVAL</sequence>
<reference evidence="1 2" key="1">
    <citation type="journal article" date="2021" name="Nat. Plants">
        <title>The Taxus genome provides insights into paclitaxel biosynthesis.</title>
        <authorList>
            <person name="Xiong X."/>
            <person name="Gou J."/>
            <person name="Liao Q."/>
            <person name="Li Y."/>
            <person name="Zhou Q."/>
            <person name="Bi G."/>
            <person name="Li C."/>
            <person name="Du R."/>
            <person name="Wang X."/>
            <person name="Sun T."/>
            <person name="Guo L."/>
            <person name="Liang H."/>
            <person name="Lu P."/>
            <person name="Wu Y."/>
            <person name="Zhang Z."/>
            <person name="Ro D.K."/>
            <person name="Shang Y."/>
            <person name="Huang S."/>
            <person name="Yan J."/>
        </authorList>
    </citation>
    <scope>NUCLEOTIDE SEQUENCE [LARGE SCALE GENOMIC DNA]</scope>
    <source>
        <strain evidence="1">Ta-2019</strain>
    </source>
</reference>
<dbReference type="GO" id="GO:0008237">
    <property type="term" value="F:metallopeptidase activity"/>
    <property type="evidence" value="ECO:0007669"/>
    <property type="project" value="InterPro"/>
</dbReference>
<accession>A0AA38G3N7</accession>
<dbReference type="EMBL" id="JAHRHJ020000005">
    <property type="protein sequence ID" value="KAH9316134.1"/>
    <property type="molecule type" value="Genomic_DNA"/>
</dbReference>
<protein>
    <submittedName>
        <fullName evidence="1">Uncharacterized protein</fullName>
    </submittedName>
</protein>
<comment type="caution">
    <text evidence="1">The sequence shown here is derived from an EMBL/GenBank/DDBJ whole genome shotgun (WGS) entry which is preliminary data.</text>
</comment>
<feature type="non-terminal residue" evidence="1">
    <location>
        <position position="75"/>
    </location>
</feature>
<dbReference type="Gene3D" id="3.40.390.10">
    <property type="entry name" value="Collagenase (Catalytic Domain)"/>
    <property type="match status" value="1"/>
</dbReference>
<dbReference type="InterPro" id="IPR024079">
    <property type="entry name" value="MetalloPept_cat_dom_sf"/>
</dbReference>
<dbReference type="AlphaFoldDB" id="A0AA38G3N7"/>
<proteinExistence type="predicted"/>
<name>A0AA38G3N7_TAXCH</name>
<evidence type="ECO:0000313" key="1">
    <source>
        <dbReference type="EMBL" id="KAH9316134.1"/>
    </source>
</evidence>
<dbReference type="Proteomes" id="UP000824469">
    <property type="component" value="Unassembled WGS sequence"/>
</dbReference>